<proteinExistence type="predicted"/>
<evidence type="ECO:0000256" key="1">
    <source>
        <dbReference type="SAM" id="MobiDB-lite"/>
    </source>
</evidence>
<organism evidence="2 3">
    <name type="scientific">Iris pallida</name>
    <name type="common">Sweet iris</name>
    <dbReference type="NCBI Taxonomy" id="29817"/>
    <lineage>
        <taxon>Eukaryota</taxon>
        <taxon>Viridiplantae</taxon>
        <taxon>Streptophyta</taxon>
        <taxon>Embryophyta</taxon>
        <taxon>Tracheophyta</taxon>
        <taxon>Spermatophyta</taxon>
        <taxon>Magnoliopsida</taxon>
        <taxon>Liliopsida</taxon>
        <taxon>Asparagales</taxon>
        <taxon>Iridaceae</taxon>
        <taxon>Iridoideae</taxon>
        <taxon>Irideae</taxon>
        <taxon>Iris</taxon>
    </lineage>
</organism>
<keyword evidence="2" id="KW-0675">Receptor</keyword>
<feature type="region of interest" description="Disordered" evidence="1">
    <location>
        <begin position="1"/>
        <end position="26"/>
    </location>
</feature>
<reference evidence="2" key="2">
    <citation type="submission" date="2023-04" db="EMBL/GenBank/DDBJ databases">
        <authorList>
            <person name="Bruccoleri R.E."/>
            <person name="Oakeley E.J."/>
            <person name="Faust A.-M."/>
            <person name="Dessus-Babus S."/>
            <person name="Altorfer M."/>
            <person name="Burckhardt D."/>
            <person name="Oertli M."/>
            <person name="Naumann U."/>
            <person name="Petersen F."/>
            <person name="Wong J."/>
        </authorList>
    </citation>
    <scope>NUCLEOTIDE SEQUENCE</scope>
    <source>
        <strain evidence="2">GSM-AAB239-AS_SAM_17_03QT</strain>
        <tissue evidence="2">Leaf</tissue>
    </source>
</reference>
<feature type="region of interest" description="Disordered" evidence="1">
    <location>
        <begin position="105"/>
        <end position="149"/>
    </location>
</feature>
<dbReference type="AlphaFoldDB" id="A0AAX6EU37"/>
<accession>A0AAX6EU37</accession>
<name>A0AAX6EU37_IRIPA</name>
<keyword evidence="2" id="KW-0808">Transferase</keyword>
<evidence type="ECO:0000313" key="2">
    <source>
        <dbReference type="EMBL" id="KAJ6807586.1"/>
    </source>
</evidence>
<dbReference type="GO" id="GO:0016301">
    <property type="term" value="F:kinase activity"/>
    <property type="evidence" value="ECO:0007669"/>
    <property type="project" value="UniProtKB-KW"/>
</dbReference>
<feature type="compositionally biased region" description="Low complexity" evidence="1">
    <location>
        <begin position="107"/>
        <end position="117"/>
    </location>
</feature>
<comment type="caution">
    <text evidence="2">The sequence shown here is derived from an EMBL/GenBank/DDBJ whole genome shotgun (WGS) entry which is preliminary data.</text>
</comment>
<protein>
    <submittedName>
        <fullName evidence="2">Proline-rich receptor-like protein kinase PERK3</fullName>
    </submittedName>
</protein>
<evidence type="ECO:0000313" key="3">
    <source>
        <dbReference type="Proteomes" id="UP001140949"/>
    </source>
</evidence>
<dbReference type="Proteomes" id="UP001140949">
    <property type="component" value="Unassembled WGS sequence"/>
</dbReference>
<keyword evidence="3" id="KW-1185">Reference proteome</keyword>
<gene>
    <name evidence="2" type="ORF">M6B38_169110</name>
</gene>
<sequence>MASPGFSDECGSGRGVPHRDGGSAGKHCRRLIGGGRRVDHTLLMAATSPTVEIRRKKPGCGRAGGCARPRGVERRSGAAAPICGRRTRLGRWIERTRTAFAAAKVRGTSASKGSSGAAHRERRPRGRREQPTASCVTRRRPGGCGGADRSEIARFRSRQCGRKGGGGSGITAAVAHRHRCERC</sequence>
<reference evidence="2" key="1">
    <citation type="journal article" date="2023" name="GigaByte">
        <title>Genome assembly of the bearded iris, Iris pallida Lam.</title>
        <authorList>
            <person name="Bruccoleri R.E."/>
            <person name="Oakeley E.J."/>
            <person name="Faust A.M.E."/>
            <person name="Altorfer M."/>
            <person name="Dessus-Babus S."/>
            <person name="Burckhardt D."/>
            <person name="Oertli M."/>
            <person name="Naumann U."/>
            <person name="Petersen F."/>
            <person name="Wong J."/>
        </authorList>
    </citation>
    <scope>NUCLEOTIDE SEQUENCE</scope>
    <source>
        <strain evidence="2">GSM-AAB239-AS_SAM_17_03QT</strain>
    </source>
</reference>
<dbReference type="EMBL" id="JANAVB010033819">
    <property type="protein sequence ID" value="KAJ6807586.1"/>
    <property type="molecule type" value="Genomic_DNA"/>
</dbReference>
<keyword evidence="2" id="KW-0418">Kinase</keyword>